<organism evidence="4 5">
    <name type="scientific">Cudoniella acicularis</name>
    <dbReference type="NCBI Taxonomy" id="354080"/>
    <lineage>
        <taxon>Eukaryota</taxon>
        <taxon>Fungi</taxon>
        <taxon>Dikarya</taxon>
        <taxon>Ascomycota</taxon>
        <taxon>Pezizomycotina</taxon>
        <taxon>Leotiomycetes</taxon>
        <taxon>Helotiales</taxon>
        <taxon>Tricladiaceae</taxon>
        <taxon>Cudoniella</taxon>
    </lineage>
</organism>
<feature type="transmembrane region" description="Helical" evidence="2">
    <location>
        <begin position="1262"/>
        <end position="1282"/>
    </location>
</feature>
<evidence type="ECO:0000313" key="4">
    <source>
        <dbReference type="EMBL" id="KAF4628434.1"/>
    </source>
</evidence>
<gene>
    <name evidence="4" type="ORF">G7Y89_g9721</name>
</gene>
<dbReference type="InterPro" id="IPR036770">
    <property type="entry name" value="Ankyrin_rpt-contain_sf"/>
</dbReference>
<proteinExistence type="predicted"/>
<dbReference type="PROSITE" id="PS50011">
    <property type="entry name" value="PROTEIN_KINASE_DOM"/>
    <property type="match status" value="1"/>
</dbReference>
<dbReference type="Proteomes" id="UP000566819">
    <property type="component" value="Unassembled WGS sequence"/>
</dbReference>
<feature type="transmembrane region" description="Helical" evidence="2">
    <location>
        <begin position="1288"/>
        <end position="1311"/>
    </location>
</feature>
<sequence length="1563" mass="175581">MKQKAVRSPRHLNKATTGEVKASERASLEADGNTGHFTYLSDGIALFSFLTQRMPMDHDFGDSGVSNDTGFVTPASTLTSNSPLSYVTAFQSQAVSAASFNPTSSLSRDLAQIFNTLLEKSIPGPTLIRLRTEFNHVLGRGRQFEVLALSGELQALCATIETGAATSGLVDIRLLKTYAVKYPLPPSTASRFGSNEDEVEAVGDATSRSFAAQLHSAKVEIEKLCKDSLRQHPNIVKLLRWGLCLDTLENPFAQIPRIPLLILERATTDLRQFMRKSSPAQHPYDVSRQICLDIGRGLGALHREDIYHGDLKLENVLMFWQGGSWTAKLCDFGMSGSSHDDAVDYRGTDGWIPPEMSTSHLFGASNSNATVSPLLKCDLFAYGLITWAVFTGKWDSPIRNNRFCVGSSPDRYIVAAKTEYLRLLKFRTDDSQVVKPLPLTPTRTSPLQKMELDLREQEETRVFLVFHNALSCEPGLRNVAPWSFLDSWIFPRVDKRDLEHKPVKKSLMDLVLKAKQLVPKAWNIRQSKLANSRSQGSKQMDRFHLPASMPVDGTEEGPLQDRLLGFVHFDHHQDKPTIRSQIKAIFTKSWPGNGQHQFCEEVFNSYTASWGISADFDSLDPFPHPESGHLDLHALCNRLRNLVRWSTHEYDFEIKRYNIPSAFKLSLQGPSVRTSLWRLKPEEKLLTELYVLARIRSRSSLCCWNATLVTVLPECRQAPSTESRVENPVNWDNHLLRLIFQKAGTVLDEPETSQHEPIFRCRHIHPIFRFRDPHIVPWLCRGPIAQVEFSMLHTEPKIIWNFACSTEIPAPKRASIAILLLENGCNIEDSFVLEKGEAKTAFRHFLESIPTSGNAHASCAEEVCRHFKRVAHSASTPSSTRSFLSGVLELIVDDTSKGSRDVHTTALHEAVLANRYLAVECLVRGGFVVDALDDQGRNAFVLATEYQQSARSLAEQRENDRIVVFLQQGMGMRKPKKSGLPRGWEHIPVKITNSVIDRHEESDSLQTIAVNNLPAAEWIVPIDIRTVIPVSETKINTSTASRRESIDPLTLAQSFIQKTPRSTVRQFPNQIYLERHTNSITLKPPKISIIEDQRLALGFQTITGPRKVVGSENQVYGLDLVPFFNRNHPQLPPPTVQSRSIANDLQETAPVDANKNIELSTTPSFGVEWFEEDMLKLKDIPYDRLVTDDRYLTKMSLLVGLVHLKKALLRFAYRWKPLRYFLLPIDRFIDWFITSQFGQNAAFWIERCNPWISWIKSWIDTLLGSLFFWVCGLGSLVFLNFVPGIPPAYTIVCGIVNSIALPILGFAVMFAMAKSCGMDGSNIVELACVFWTAISAELLVVGLQLVTVRKFSANNTFVITTYPHPKCTQSSHLCLLASVSWIILEWLNSGVRQSTPQSTVVFLFAISWKWSFETLLHLIVFLAIMATIFTNCWATVRGFGKITSPLQKWIALIFFPFVNLTVWFVVIVQLDQRTDLTVTGEWVFLGLYRAMYSAILICPIVATVDCFFGSSHGLIFDSKQVAVLGCASLIAVWSARNMKPGRLLGACLIAAYSLLSWTVGLVT</sequence>
<keyword evidence="2" id="KW-1133">Transmembrane helix</keyword>
<dbReference type="GO" id="GO:0004672">
    <property type="term" value="F:protein kinase activity"/>
    <property type="evidence" value="ECO:0007669"/>
    <property type="project" value="InterPro"/>
</dbReference>
<dbReference type="InterPro" id="IPR008271">
    <property type="entry name" value="Ser/Thr_kinase_AS"/>
</dbReference>
<dbReference type="PROSITE" id="PS00108">
    <property type="entry name" value="PROTEIN_KINASE_ST"/>
    <property type="match status" value="1"/>
</dbReference>
<evidence type="ECO:0000313" key="5">
    <source>
        <dbReference type="Proteomes" id="UP000566819"/>
    </source>
</evidence>
<dbReference type="InterPro" id="IPR011009">
    <property type="entry name" value="Kinase-like_dom_sf"/>
</dbReference>
<dbReference type="PANTHER" id="PTHR23257">
    <property type="entry name" value="SERINE-THREONINE PROTEIN KINASE"/>
    <property type="match status" value="1"/>
</dbReference>
<feature type="transmembrane region" description="Helical" evidence="2">
    <location>
        <begin position="1448"/>
        <end position="1470"/>
    </location>
</feature>
<feature type="compositionally biased region" description="Basic residues" evidence="1">
    <location>
        <begin position="1"/>
        <end position="13"/>
    </location>
</feature>
<keyword evidence="5" id="KW-1185">Reference proteome</keyword>
<feature type="transmembrane region" description="Helical" evidence="2">
    <location>
        <begin position="1415"/>
        <end position="1436"/>
    </location>
</feature>
<dbReference type="EMBL" id="JAAMPI010000813">
    <property type="protein sequence ID" value="KAF4628434.1"/>
    <property type="molecule type" value="Genomic_DNA"/>
</dbReference>
<keyword evidence="2" id="KW-0812">Transmembrane</keyword>
<dbReference type="Gene3D" id="1.25.40.20">
    <property type="entry name" value="Ankyrin repeat-containing domain"/>
    <property type="match status" value="1"/>
</dbReference>
<dbReference type="GO" id="GO:0005737">
    <property type="term" value="C:cytoplasm"/>
    <property type="evidence" value="ECO:0007669"/>
    <property type="project" value="TreeGrafter"/>
</dbReference>
<dbReference type="GO" id="GO:0005524">
    <property type="term" value="F:ATP binding"/>
    <property type="evidence" value="ECO:0007669"/>
    <property type="project" value="InterPro"/>
</dbReference>
<dbReference type="OrthoDB" id="3495249at2759"/>
<dbReference type="SUPFAM" id="SSF56112">
    <property type="entry name" value="Protein kinase-like (PK-like)"/>
    <property type="match status" value="1"/>
</dbReference>
<feature type="transmembrane region" description="Helical" evidence="2">
    <location>
        <begin position="1542"/>
        <end position="1562"/>
    </location>
</feature>
<accession>A0A8H4RGX2</accession>
<feature type="transmembrane region" description="Helical" evidence="2">
    <location>
        <begin position="1490"/>
        <end position="1508"/>
    </location>
</feature>
<dbReference type="Pfam" id="PF00069">
    <property type="entry name" value="Pkinase"/>
    <property type="match status" value="1"/>
</dbReference>
<feature type="transmembrane region" description="Helical" evidence="2">
    <location>
        <begin position="1520"/>
        <end position="1536"/>
    </location>
</feature>
<name>A0A8H4RGX2_9HELO</name>
<dbReference type="SMART" id="SM00220">
    <property type="entry name" value="S_TKc"/>
    <property type="match status" value="1"/>
</dbReference>
<reference evidence="4 5" key="1">
    <citation type="submission" date="2020-03" db="EMBL/GenBank/DDBJ databases">
        <title>Draft Genome Sequence of Cudoniella acicularis.</title>
        <authorList>
            <person name="Buettner E."/>
            <person name="Kellner H."/>
        </authorList>
    </citation>
    <scope>NUCLEOTIDE SEQUENCE [LARGE SCALE GENOMIC DNA]</scope>
    <source>
        <strain evidence="4 5">DSM 108380</strain>
    </source>
</reference>
<keyword evidence="2" id="KW-0472">Membrane</keyword>
<evidence type="ECO:0000256" key="2">
    <source>
        <dbReference type="SAM" id="Phobius"/>
    </source>
</evidence>
<protein>
    <recommendedName>
        <fullName evidence="3">Protein kinase domain-containing protein</fullName>
    </recommendedName>
</protein>
<feature type="transmembrane region" description="Helical" evidence="2">
    <location>
        <begin position="1323"/>
        <end position="1346"/>
    </location>
</feature>
<evidence type="ECO:0000256" key="1">
    <source>
        <dbReference type="SAM" id="MobiDB-lite"/>
    </source>
</evidence>
<comment type="caution">
    <text evidence="4">The sequence shown here is derived from an EMBL/GenBank/DDBJ whole genome shotgun (WGS) entry which is preliminary data.</text>
</comment>
<dbReference type="InterPro" id="IPR000719">
    <property type="entry name" value="Prot_kinase_dom"/>
</dbReference>
<feature type="region of interest" description="Disordered" evidence="1">
    <location>
        <begin position="1"/>
        <end position="23"/>
    </location>
</feature>
<dbReference type="InterPro" id="IPR050167">
    <property type="entry name" value="Ser_Thr_protein_kinase"/>
</dbReference>
<evidence type="ECO:0000259" key="3">
    <source>
        <dbReference type="PROSITE" id="PS50011"/>
    </source>
</evidence>
<feature type="domain" description="Protein kinase" evidence="3">
    <location>
        <begin position="132"/>
        <end position="489"/>
    </location>
</feature>
<dbReference type="GO" id="GO:0007165">
    <property type="term" value="P:signal transduction"/>
    <property type="evidence" value="ECO:0007669"/>
    <property type="project" value="TreeGrafter"/>
</dbReference>
<dbReference type="Gene3D" id="1.10.510.10">
    <property type="entry name" value="Transferase(Phosphotransferase) domain 1"/>
    <property type="match status" value="1"/>
</dbReference>